<evidence type="ECO:0000256" key="3">
    <source>
        <dbReference type="ARBA" id="ARBA00022606"/>
    </source>
</evidence>
<evidence type="ECO:0000256" key="13">
    <source>
        <dbReference type="RuleBase" id="RU000688"/>
    </source>
</evidence>
<keyword evidence="6 14" id="KW-1133">Transmembrane helix</keyword>
<keyword evidence="10 13" id="KW-0675">Receptor</keyword>
<dbReference type="Gene3D" id="1.20.1070.10">
    <property type="entry name" value="Rhodopsin 7-helix transmembrane proteins"/>
    <property type="match status" value="1"/>
</dbReference>
<evidence type="ECO:0000256" key="8">
    <source>
        <dbReference type="ARBA" id="ARBA00023136"/>
    </source>
</evidence>
<name>A0A1L8I074_XENLA</name>
<feature type="transmembrane region" description="Helical" evidence="14">
    <location>
        <begin position="101"/>
        <end position="120"/>
    </location>
</feature>
<comment type="similarity">
    <text evidence="13">Belongs to the G-protein coupled receptor 1 family.</text>
</comment>
<keyword evidence="2 14" id="KW-1003">Cell membrane</keyword>
<dbReference type="GO" id="GO:0005886">
    <property type="term" value="C:plasma membrane"/>
    <property type="evidence" value="ECO:0007669"/>
    <property type="project" value="UniProtKB-SubCell"/>
</dbReference>
<dbReference type="SUPFAM" id="SSF81321">
    <property type="entry name" value="Family A G protein-coupled receptor-like"/>
    <property type="match status" value="1"/>
</dbReference>
<dbReference type="OMA" id="HCINDTR"/>
<dbReference type="InterPro" id="IPR000276">
    <property type="entry name" value="GPCR_Rhodpsn"/>
</dbReference>
<dbReference type="PROSITE" id="PS50262">
    <property type="entry name" value="G_PROTEIN_RECEP_F1_2"/>
    <property type="match status" value="1"/>
</dbReference>
<dbReference type="GeneID" id="121400932"/>
<feature type="transmembrane region" description="Helical" evidence="14">
    <location>
        <begin position="238"/>
        <end position="262"/>
    </location>
</feature>
<dbReference type="PANTHER" id="PTHR24242">
    <property type="entry name" value="G-PROTEIN COUPLED RECEPTOR"/>
    <property type="match status" value="1"/>
</dbReference>
<dbReference type="Proteomes" id="UP000186698">
    <property type="component" value="Chromosome 1L"/>
</dbReference>
<evidence type="ECO:0000313" key="16">
    <source>
        <dbReference type="Proteomes" id="UP000186698"/>
    </source>
</evidence>
<dbReference type="InterPro" id="IPR000725">
    <property type="entry name" value="Olfact_rcpt"/>
</dbReference>
<proteinExistence type="inferred from homology"/>
<reference evidence="17" key="1">
    <citation type="submission" date="2025-08" db="UniProtKB">
        <authorList>
            <consortium name="RefSeq"/>
        </authorList>
    </citation>
    <scope>IDENTIFICATION</scope>
    <source>
        <strain evidence="17">J_2021</strain>
        <tissue evidence="17">Erythrocytes</tissue>
    </source>
</reference>
<feature type="transmembrane region" description="Helical" evidence="14">
    <location>
        <begin position="201"/>
        <end position="226"/>
    </location>
</feature>
<feature type="transmembrane region" description="Helical" evidence="14">
    <location>
        <begin position="59"/>
        <end position="81"/>
    </location>
</feature>
<evidence type="ECO:0000256" key="12">
    <source>
        <dbReference type="ARBA" id="ARBA00023224"/>
    </source>
</evidence>
<feature type="domain" description="G-protein coupled receptors family 1 profile" evidence="15">
    <location>
        <begin position="41"/>
        <end position="290"/>
    </location>
</feature>
<keyword evidence="8 14" id="KW-0472">Membrane</keyword>
<evidence type="ECO:0000256" key="7">
    <source>
        <dbReference type="ARBA" id="ARBA00023040"/>
    </source>
</evidence>
<accession>A0A1L8I074</accession>
<dbReference type="KEGG" id="xla:121400932"/>
<feature type="transmembrane region" description="Helical" evidence="14">
    <location>
        <begin position="25"/>
        <end position="47"/>
    </location>
</feature>
<dbReference type="PROSITE" id="PS00237">
    <property type="entry name" value="G_PROTEIN_RECEP_F1_1"/>
    <property type="match status" value="1"/>
</dbReference>
<evidence type="ECO:0000256" key="9">
    <source>
        <dbReference type="ARBA" id="ARBA00023157"/>
    </source>
</evidence>
<dbReference type="PANTHER" id="PTHR24242:SF393">
    <property type="entry name" value="OLFACTORY RECEPTOR"/>
    <property type="match status" value="1"/>
</dbReference>
<keyword evidence="12 13" id="KW-0807">Transducer</keyword>
<keyword evidence="16" id="KW-1185">Reference proteome</keyword>
<evidence type="ECO:0000256" key="14">
    <source>
        <dbReference type="RuleBase" id="RU363047"/>
    </source>
</evidence>
<organism evidence="16 17">
    <name type="scientific">Xenopus laevis</name>
    <name type="common">African clawed frog</name>
    <dbReference type="NCBI Taxonomy" id="8355"/>
    <lineage>
        <taxon>Eukaryota</taxon>
        <taxon>Metazoa</taxon>
        <taxon>Chordata</taxon>
        <taxon>Craniata</taxon>
        <taxon>Vertebrata</taxon>
        <taxon>Euteleostomi</taxon>
        <taxon>Amphibia</taxon>
        <taxon>Batrachia</taxon>
        <taxon>Anura</taxon>
        <taxon>Pipoidea</taxon>
        <taxon>Pipidae</taxon>
        <taxon>Xenopodinae</taxon>
        <taxon>Xenopus</taxon>
        <taxon>Xenopus</taxon>
    </lineage>
</organism>
<dbReference type="GO" id="GO:0004930">
    <property type="term" value="F:G protein-coupled receptor activity"/>
    <property type="evidence" value="ECO:0007669"/>
    <property type="project" value="UniProtKB-KW"/>
</dbReference>
<dbReference type="FunFam" id="1.20.1070.10:FF:000010">
    <property type="entry name" value="Olfactory receptor"/>
    <property type="match status" value="1"/>
</dbReference>
<keyword evidence="7 13" id="KW-0297">G-protein coupled receptor</keyword>
<evidence type="ECO:0000313" key="17">
    <source>
        <dbReference type="RefSeq" id="XP_041440933.1"/>
    </source>
</evidence>
<dbReference type="OrthoDB" id="5967130at2759"/>
<evidence type="ECO:0000256" key="11">
    <source>
        <dbReference type="ARBA" id="ARBA00023180"/>
    </source>
</evidence>
<gene>
    <name evidence="17" type="primary">LOC121400932</name>
</gene>
<keyword evidence="9" id="KW-1015">Disulfide bond</keyword>
<dbReference type="AlphaFoldDB" id="A0A1L8I074"/>
<dbReference type="Pfam" id="PF13853">
    <property type="entry name" value="7tm_4"/>
    <property type="match status" value="1"/>
</dbReference>
<evidence type="ECO:0000259" key="15">
    <source>
        <dbReference type="PROSITE" id="PS50262"/>
    </source>
</evidence>
<feature type="transmembrane region" description="Helical" evidence="14">
    <location>
        <begin position="274"/>
        <end position="292"/>
    </location>
</feature>
<evidence type="ECO:0000256" key="10">
    <source>
        <dbReference type="ARBA" id="ARBA00023170"/>
    </source>
</evidence>
<sequence length="321" mass="36352">MHCINDTRIAEIWIVGLQMNTETAILLFFSILTMYIFILIGNCLIVIMVLSRVQLHSPMYFFLCSLSLCEIIFTSNLIPLLLYTLLNGGAAVYLSSCLGQYYLGASLAVTECFLLAVMSLDRYLAICNPLHYTLVMNLKLCLELNMVSWTTGFASMLTVVILMFQLDFCGPNVVDHYFCDFAPILELSCSNIFVIKTEGTLWTFFITIFPSAFIVGTYVCIILAIFRISSSTKRQKTFSTCSSHLSVVCLFYGSLIILYVIPHQGLSSLNHKCMSLIYTVVTPLLNPIIYSFRNQEIKLVLKKMLTDLKQLLTFKLAFRMT</sequence>
<dbReference type="PRINTS" id="PR00237">
    <property type="entry name" value="GPCRRHODOPSN"/>
</dbReference>
<dbReference type="PRINTS" id="PR00245">
    <property type="entry name" value="OLFACTORYR"/>
</dbReference>
<dbReference type="InterPro" id="IPR050939">
    <property type="entry name" value="Olfactory_GPCR1"/>
</dbReference>
<evidence type="ECO:0000256" key="2">
    <source>
        <dbReference type="ARBA" id="ARBA00022475"/>
    </source>
</evidence>
<evidence type="ECO:0000256" key="5">
    <source>
        <dbReference type="ARBA" id="ARBA00022725"/>
    </source>
</evidence>
<feature type="transmembrane region" description="Helical" evidence="14">
    <location>
        <begin position="140"/>
        <end position="164"/>
    </location>
</feature>
<dbReference type="GO" id="GO:0004984">
    <property type="term" value="F:olfactory receptor activity"/>
    <property type="evidence" value="ECO:0007669"/>
    <property type="project" value="InterPro"/>
</dbReference>
<evidence type="ECO:0000256" key="6">
    <source>
        <dbReference type="ARBA" id="ARBA00022989"/>
    </source>
</evidence>
<keyword evidence="5 14" id="KW-0552">Olfaction</keyword>
<dbReference type="InterPro" id="IPR017452">
    <property type="entry name" value="GPCR_Rhodpsn_7TM"/>
</dbReference>
<evidence type="ECO:0000256" key="4">
    <source>
        <dbReference type="ARBA" id="ARBA00022692"/>
    </source>
</evidence>
<keyword evidence="11" id="KW-0325">Glycoprotein</keyword>
<keyword evidence="3 14" id="KW-0716">Sensory transduction</keyword>
<dbReference type="RefSeq" id="XP_041440933.1">
    <property type="nucleotide sequence ID" value="XM_041584999.1"/>
</dbReference>
<dbReference type="PaxDb" id="8355-A0A1L8I074"/>
<evidence type="ECO:0000256" key="1">
    <source>
        <dbReference type="ARBA" id="ARBA00004651"/>
    </source>
</evidence>
<keyword evidence="4 13" id="KW-0812">Transmembrane</keyword>
<protein>
    <recommendedName>
        <fullName evidence="14">Olfactory receptor</fullName>
    </recommendedName>
</protein>
<comment type="subcellular location">
    <subcellularLocation>
        <location evidence="1 14">Cell membrane</location>
        <topology evidence="1 14">Multi-pass membrane protein</topology>
    </subcellularLocation>
</comment>